<accession>A0A0F9S4D9</accession>
<comment type="caution">
    <text evidence="1">The sequence shown here is derived from an EMBL/GenBank/DDBJ whole genome shotgun (WGS) entry which is preliminary data.</text>
</comment>
<proteinExistence type="predicted"/>
<organism evidence="1">
    <name type="scientific">marine sediment metagenome</name>
    <dbReference type="NCBI Taxonomy" id="412755"/>
    <lineage>
        <taxon>unclassified sequences</taxon>
        <taxon>metagenomes</taxon>
        <taxon>ecological metagenomes</taxon>
    </lineage>
</organism>
<protein>
    <submittedName>
        <fullName evidence="1">Uncharacterized protein</fullName>
    </submittedName>
</protein>
<sequence>MTDYISFTIPGKPIPMGRGRIATTKRGKPYIITPMRTRVWQNQAIPFVRQAMAGRDIIKTPVAIETVFYFAPPKSWSQKQKTMALGGELWAISKWMGDVDNLLKQVLEICTGVVFEDDIQVVEATSERHYSKNEGTLVNILDLGKI</sequence>
<reference evidence="1" key="1">
    <citation type="journal article" date="2015" name="Nature">
        <title>Complex archaea that bridge the gap between prokaryotes and eukaryotes.</title>
        <authorList>
            <person name="Spang A."/>
            <person name="Saw J.H."/>
            <person name="Jorgensen S.L."/>
            <person name="Zaremba-Niedzwiedzka K."/>
            <person name="Martijn J."/>
            <person name="Lind A.E."/>
            <person name="van Eijk R."/>
            <person name="Schleper C."/>
            <person name="Guy L."/>
            <person name="Ettema T.J."/>
        </authorList>
    </citation>
    <scope>NUCLEOTIDE SEQUENCE</scope>
</reference>
<dbReference type="GO" id="GO:0000287">
    <property type="term" value="F:magnesium ion binding"/>
    <property type="evidence" value="ECO:0007669"/>
    <property type="project" value="InterPro"/>
</dbReference>
<name>A0A0F9S4D9_9ZZZZ</name>
<dbReference type="SUPFAM" id="SSF103084">
    <property type="entry name" value="Holliday junction resolvase RusA"/>
    <property type="match status" value="1"/>
</dbReference>
<dbReference type="Gene3D" id="3.30.1330.70">
    <property type="entry name" value="Holliday junction resolvase RusA"/>
    <property type="match status" value="1"/>
</dbReference>
<evidence type="ECO:0000313" key="1">
    <source>
        <dbReference type="EMBL" id="KKN61919.1"/>
    </source>
</evidence>
<dbReference type="Pfam" id="PF05866">
    <property type="entry name" value="RusA"/>
    <property type="match status" value="1"/>
</dbReference>
<dbReference type="GO" id="GO:0006281">
    <property type="term" value="P:DNA repair"/>
    <property type="evidence" value="ECO:0007669"/>
    <property type="project" value="InterPro"/>
</dbReference>
<dbReference type="AlphaFoldDB" id="A0A0F9S4D9"/>
<dbReference type="GO" id="GO:0006310">
    <property type="term" value="P:DNA recombination"/>
    <property type="evidence" value="ECO:0007669"/>
    <property type="project" value="InterPro"/>
</dbReference>
<dbReference type="InterPro" id="IPR036614">
    <property type="entry name" value="RusA-like_sf"/>
</dbReference>
<dbReference type="InterPro" id="IPR008822">
    <property type="entry name" value="Endonuclease_RusA-like"/>
</dbReference>
<dbReference type="EMBL" id="LAZR01000640">
    <property type="protein sequence ID" value="KKN61919.1"/>
    <property type="molecule type" value="Genomic_DNA"/>
</dbReference>
<gene>
    <name evidence="1" type="ORF">LCGC14_0516880</name>
</gene>